<dbReference type="Proteomes" id="UP000036681">
    <property type="component" value="Unplaced"/>
</dbReference>
<name>A0A0M3IG57_ASCLU</name>
<proteinExistence type="predicted"/>
<dbReference type="WBParaSite" id="ALUE_0001725301-mRNA-1">
    <property type="protein sequence ID" value="ALUE_0001725301-mRNA-1"/>
    <property type="gene ID" value="ALUE_0001725301"/>
</dbReference>
<reference evidence="3" key="1">
    <citation type="submission" date="2017-02" db="UniProtKB">
        <authorList>
            <consortium name="WormBaseParasite"/>
        </authorList>
    </citation>
    <scope>IDENTIFICATION</scope>
</reference>
<feature type="compositionally biased region" description="Basic residues" evidence="1">
    <location>
        <begin position="112"/>
        <end position="125"/>
    </location>
</feature>
<protein>
    <submittedName>
        <fullName evidence="3">Uncharacterized protein</fullName>
    </submittedName>
</protein>
<feature type="region of interest" description="Disordered" evidence="1">
    <location>
        <begin position="101"/>
        <end position="142"/>
    </location>
</feature>
<sequence>MQLGGCNGWLERWGGGKERDGLCRVATNIPATPRGGGFSQEKSVANEVREAGALAALARHSLNRFLQAGRQLLSRCLSPFTRFAMSGGWLAAACAQRLARTPHASRSAAHTPRGRLRTCRRRSRPLGRLAPPTEHSEKTSCS</sequence>
<evidence type="ECO:0000256" key="1">
    <source>
        <dbReference type="SAM" id="MobiDB-lite"/>
    </source>
</evidence>
<organism evidence="2 3">
    <name type="scientific">Ascaris lumbricoides</name>
    <name type="common">Giant roundworm</name>
    <dbReference type="NCBI Taxonomy" id="6252"/>
    <lineage>
        <taxon>Eukaryota</taxon>
        <taxon>Metazoa</taxon>
        <taxon>Ecdysozoa</taxon>
        <taxon>Nematoda</taxon>
        <taxon>Chromadorea</taxon>
        <taxon>Rhabditida</taxon>
        <taxon>Spirurina</taxon>
        <taxon>Ascaridomorpha</taxon>
        <taxon>Ascaridoidea</taxon>
        <taxon>Ascarididae</taxon>
        <taxon>Ascaris</taxon>
    </lineage>
</organism>
<keyword evidence="2" id="KW-1185">Reference proteome</keyword>
<dbReference type="AlphaFoldDB" id="A0A0M3IG57"/>
<evidence type="ECO:0000313" key="3">
    <source>
        <dbReference type="WBParaSite" id="ALUE_0001725301-mRNA-1"/>
    </source>
</evidence>
<evidence type="ECO:0000313" key="2">
    <source>
        <dbReference type="Proteomes" id="UP000036681"/>
    </source>
</evidence>
<accession>A0A0M3IG57</accession>